<evidence type="ECO:0000313" key="8">
    <source>
        <dbReference type="Proteomes" id="UP000001396"/>
    </source>
</evidence>
<dbReference type="SUPFAM" id="SSF48371">
    <property type="entry name" value="ARM repeat"/>
    <property type="match status" value="2"/>
</dbReference>
<evidence type="ECO:0000259" key="3">
    <source>
        <dbReference type="Pfam" id="PF21047"/>
    </source>
</evidence>
<dbReference type="PROSITE" id="PS50077">
    <property type="entry name" value="HEAT_REPEAT"/>
    <property type="match status" value="1"/>
</dbReference>
<dbReference type="PANTHER" id="PTHR23120:SF0">
    <property type="entry name" value="MAESTRO HEAT-LIKE REPEAT FAMILY MEMBER 1"/>
    <property type="match status" value="1"/>
</dbReference>
<feature type="domain" description="MROH2B-like HEAT-repeats" evidence="4">
    <location>
        <begin position="265"/>
        <end position="910"/>
    </location>
</feature>
<organism evidence="7 8">
    <name type="scientific">Heterostelium pallidum (strain ATCC 26659 / Pp 5 / PN500)</name>
    <name type="common">Cellular slime mold</name>
    <name type="synonym">Polysphondylium pallidum</name>
    <dbReference type="NCBI Taxonomy" id="670386"/>
    <lineage>
        <taxon>Eukaryota</taxon>
        <taxon>Amoebozoa</taxon>
        <taxon>Evosea</taxon>
        <taxon>Eumycetozoa</taxon>
        <taxon>Dictyostelia</taxon>
        <taxon>Acytosteliales</taxon>
        <taxon>Acytosteliaceae</taxon>
        <taxon>Heterostelium</taxon>
    </lineage>
</organism>
<dbReference type="OMA" id="EVYIKAM"/>
<dbReference type="Gene3D" id="1.25.10.10">
    <property type="entry name" value="Leucine-rich Repeat Variant"/>
    <property type="match status" value="2"/>
</dbReference>
<dbReference type="GeneID" id="31367772"/>
<gene>
    <name evidence="7" type="ORF">PPL_12305</name>
</gene>
<dbReference type="FunCoup" id="D3BM95">
    <property type="interactions" value="195"/>
</dbReference>
<dbReference type="InterPro" id="IPR048465">
    <property type="entry name" value="Maestro-like_HEAT"/>
</dbReference>
<comment type="caution">
    <text evidence="7">The sequence shown here is derived from an EMBL/GenBank/DDBJ whole genome shotgun (WGS) entry which is preliminary data.</text>
</comment>
<keyword evidence="8" id="KW-1185">Reference proteome</keyword>
<evidence type="ECO:0000256" key="1">
    <source>
        <dbReference type="ARBA" id="ARBA00022737"/>
    </source>
</evidence>
<dbReference type="STRING" id="670386.D3BM95"/>
<dbReference type="Pfam" id="PF23227">
    <property type="entry name" value="HEAT_MROH2B_C"/>
    <property type="match status" value="1"/>
</dbReference>
<evidence type="ECO:0000313" key="7">
    <source>
        <dbReference type="EMBL" id="EFA77696.1"/>
    </source>
</evidence>
<dbReference type="Pfam" id="PF23221">
    <property type="entry name" value="HEAT_MROH2B_1st"/>
    <property type="match status" value="1"/>
</dbReference>
<dbReference type="InParanoid" id="D3BM95"/>
<feature type="domain" description="Maestro-like HEAT-repeats" evidence="3">
    <location>
        <begin position="936"/>
        <end position="1168"/>
    </location>
</feature>
<dbReference type="Pfam" id="PF21047">
    <property type="entry name" value="HEAT_Maestro"/>
    <property type="match status" value="1"/>
</dbReference>
<accession>D3BM95</accession>
<name>D3BM95_HETP5</name>
<dbReference type="InterPro" id="IPR021133">
    <property type="entry name" value="HEAT_type_2"/>
</dbReference>
<reference evidence="7 8" key="1">
    <citation type="journal article" date="2011" name="Genome Res.">
        <title>Phylogeny-wide analysis of social amoeba genomes highlights ancient origins for complex intercellular communication.</title>
        <authorList>
            <person name="Heidel A.J."/>
            <person name="Lawal H.M."/>
            <person name="Felder M."/>
            <person name="Schilde C."/>
            <person name="Helps N.R."/>
            <person name="Tunggal B."/>
            <person name="Rivero F."/>
            <person name="John U."/>
            <person name="Schleicher M."/>
            <person name="Eichinger L."/>
            <person name="Platzer M."/>
            <person name="Noegel A.A."/>
            <person name="Schaap P."/>
            <person name="Gloeckner G."/>
        </authorList>
    </citation>
    <scope>NUCLEOTIDE SEQUENCE [LARGE SCALE GENOMIC DNA]</scope>
    <source>
        <strain evidence="8">ATCC 26659 / Pp 5 / PN500</strain>
    </source>
</reference>
<dbReference type="InterPro" id="IPR056282">
    <property type="entry name" value="MROH2B-like_N_HEAT"/>
</dbReference>
<dbReference type="PANTHER" id="PTHR23120">
    <property type="entry name" value="MAESTRO-RELATED HEAT DOMAIN-CONTAINING"/>
    <property type="match status" value="1"/>
</dbReference>
<evidence type="ECO:0000259" key="6">
    <source>
        <dbReference type="Pfam" id="PF23227"/>
    </source>
</evidence>
<dbReference type="Pfam" id="PF23210">
    <property type="entry name" value="HEAT_Maestro_2"/>
    <property type="match status" value="1"/>
</dbReference>
<feature type="domain" description="MROH2B-like N-terminal HEAT-repeats" evidence="5">
    <location>
        <begin position="45"/>
        <end position="261"/>
    </location>
</feature>
<dbReference type="InterPro" id="IPR055406">
    <property type="entry name" value="HEAT_Maestro"/>
</dbReference>
<protein>
    <submittedName>
        <fullName evidence="7">Uncharacterized protein</fullName>
    </submittedName>
</protein>
<evidence type="ECO:0000256" key="2">
    <source>
        <dbReference type="PROSITE-ProRule" id="PRU00103"/>
    </source>
</evidence>
<sequence>MFDYNINDTMISYDVQRAPTHNQHKKELCSNDSDESVRNSVIASIYEIGFRQPNTVLALACEYLNKNQKIDLGHRVTILKSVHQILGERRDDITEALSLQLIAMSISEMTRDKDVVPDWQQAASSLMVSLGLRFPTQIMDELVKRFETGMIPHYFIMKTLGDFIASNPLPTVPRIRDVLSRVLPVLASIKLDNIKWVFAAALGNFSEAIVAYVSNITDPNLHLYSFSSEFYPAMELIFSKWLSSNHEKVRLVTIQAVGSICGILAVEQLDAQVTRLIGGILPMFKKEKDLLPVCSALSNILEQCIKHNLRLQLEPQLPAIFQTLHPLVCVTPDFNNPSSFKTFNEVLRCFEIIGRGFSDPLVHFLSQRLEIKDSRSRGGSLSILRHIITRLDNELGEEKKCLILSAVKPLVQTETSLFVKKHLAQAVIAMASHRYIHLQGGECLIEFIIRGSSYSTDVEIGKPAPATQEKKKVDPLETVTEVEFRKICDDILHLITTTIPDMDLVLWPYLFESVTPVDLTGAAAVVARCLGHIAWNKRETEAEDYYIDFDKEVNLPKPTQIIARYFVLLTTPHRRGELGSRILEAMRAIGPILHPSICDMWDVTLPKLANFLTDQPDLEQFNRNQWEELVLRLLSETIKNAADDEWTVALGSALADQIDHYKRDPILKRSLYKQLGLIMQKCSHKEFVKSKIEVMFNSVDYTNPLENEGCAIGLGYCAASHFDILLEKIGFFIKNSMAKKGGFFKKSGPKGIKNCVLLSLAYAATYAQPSLLSSRVEVHMLNPIKPSITLLKKPPKKISAIKMIDFIGKALHADKIPNYIFKQRDEMFKLLLSYMSTPPPSVNLQVKIDGVNACSTLINLQPMVPLELETQVINLLLQFYATQPNGQTPSDETEVNQMITAINNLFSTILFNQPTIACLNRLIQYLDPLSRSKESHLREKAMFCILYLVKKYIEYSTESEELPTDKKFENIGASMAIITPRCTDPESIIRKYAVESIQLMLYIDYMLKNATHEVRRVKPIDIIHPLTQIKESITTTDVNEQFTLVFEISGIISKMIVLEEIPKFLECSLKGLQDLQTFSTNGSCIMINGLIKSRGGELIDYVPTLVKGLLGSMEGITSDTTMNGTLVSLRSLANHHLIEVLTVLLDFPMPHTIHVIKSLQIIAKDKNLVVPTITHLMDLLNNKPVYEDKPDPKDKKKTIPQPYLVALAATCSIGEILQVEDFADVAGAYYCQLFSTLALRAGTTNNSLPATIDPPASNPKAKGTQIIPSQQLVASFRQFFKCTKEDEILEAIEAKGSMTGLETPTYHVAIQEITAQFAIAHPDLIKGVFEYLIPYQRANHIPQRIITIAVFSELINHTKDKELLQRLINTLLNALVEPAVKLISLKGLSNIVSAGEEQTNRYAPTVIDAISSSIDDADEVMAMESMLGLSKIFTLVNESRVAPILVNICNRIKPAFEKPNNEIRAASFTLFGSLWRFGSGMAADPFYEQIHYNLPAIVMHLNDESPLVRDACKVTLRHLSKLLRTEEAKIFFHRRNFDVDGSLDYDEFLDEFSKLLIALYIDRINYFIMTTLEYYKSNWTVLRGNAATLTGFILGNLSEDKRITTTINPTIITKSLISLLSEKSPLVRKKAADSLSLLHTY</sequence>
<feature type="domain" description="Maestro/Maestro-like HEAT-repeats" evidence="6">
    <location>
        <begin position="1368"/>
        <end position="1639"/>
    </location>
</feature>
<dbReference type="RefSeq" id="XP_020429824.1">
    <property type="nucleotide sequence ID" value="XM_020583043.1"/>
</dbReference>
<evidence type="ECO:0000259" key="5">
    <source>
        <dbReference type="Pfam" id="PF23221"/>
    </source>
</evidence>
<dbReference type="Proteomes" id="UP000001396">
    <property type="component" value="Unassembled WGS sequence"/>
</dbReference>
<dbReference type="GO" id="GO:0005737">
    <property type="term" value="C:cytoplasm"/>
    <property type="evidence" value="ECO:0007669"/>
    <property type="project" value="TreeGrafter"/>
</dbReference>
<dbReference type="InterPro" id="IPR055408">
    <property type="entry name" value="HEAT_MROH2B-like"/>
</dbReference>
<keyword evidence="1" id="KW-0677">Repeat</keyword>
<feature type="repeat" description="HEAT" evidence="2">
    <location>
        <begin position="1493"/>
        <end position="1529"/>
    </location>
</feature>
<proteinExistence type="predicted"/>
<dbReference type="EMBL" id="ADBJ01000042">
    <property type="protein sequence ID" value="EFA77696.1"/>
    <property type="molecule type" value="Genomic_DNA"/>
</dbReference>
<dbReference type="InterPro" id="IPR045206">
    <property type="entry name" value="Maestro_heat-like_prot"/>
</dbReference>
<evidence type="ECO:0000259" key="4">
    <source>
        <dbReference type="Pfam" id="PF23210"/>
    </source>
</evidence>
<dbReference type="InterPro" id="IPR016024">
    <property type="entry name" value="ARM-type_fold"/>
</dbReference>
<dbReference type="InterPro" id="IPR011989">
    <property type="entry name" value="ARM-like"/>
</dbReference>